<name>A0AAU7F9L4_9NEIS</name>
<reference evidence="1" key="1">
    <citation type="submission" date="2024-05" db="EMBL/GenBank/DDBJ databases">
        <authorList>
            <person name="Yang L."/>
            <person name="Pan L."/>
        </authorList>
    </citation>
    <scope>NUCLEOTIDE SEQUENCE</scope>
    <source>
        <strain evidence="1">FCG-7</strain>
    </source>
</reference>
<dbReference type="RefSeq" id="WP_348945187.1">
    <property type="nucleotide sequence ID" value="NZ_CP157355.1"/>
</dbReference>
<sequence length="137" mass="14713">METELDQRIKAVATGLEATLGAVEVERITGDVPVFKLTVTGREELPMFVTQAQSQLLCICYLWTEADIAAARRTALLEAMLDLNVAIPLSSFGRIGDKYVLHGALACDAGVDDLTQDLLALSDNAVDALVAMADYLV</sequence>
<organism evidence="1">
    <name type="scientific">Chitinibacter mangrovi</name>
    <dbReference type="NCBI Taxonomy" id="3153927"/>
    <lineage>
        <taxon>Bacteria</taxon>
        <taxon>Pseudomonadati</taxon>
        <taxon>Pseudomonadota</taxon>
        <taxon>Betaproteobacteria</taxon>
        <taxon>Neisseriales</taxon>
        <taxon>Chitinibacteraceae</taxon>
        <taxon>Chitinibacter</taxon>
    </lineage>
</organism>
<dbReference type="EMBL" id="CP157355">
    <property type="protein sequence ID" value="XBM00861.1"/>
    <property type="molecule type" value="Genomic_DNA"/>
</dbReference>
<dbReference type="InterPro" id="IPR019231">
    <property type="entry name" value="DUF2170"/>
</dbReference>
<proteinExistence type="predicted"/>
<dbReference type="AlphaFoldDB" id="A0AAU7F9L4"/>
<accession>A0AAU7F9L4</accession>
<gene>
    <name evidence="1" type="ORF">ABHF33_00840</name>
</gene>
<evidence type="ECO:0000313" key="1">
    <source>
        <dbReference type="EMBL" id="XBM00861.1"/>
    </source>
</evidence>
<dbReference type="KEGG" id="cmav:ABHF33_00840"/>
<dbReference type="Pfam" id="PF09938">
    <property type="entry name" value="DUF2170"/>
    <property type="match status" value="1"/>
</dbReference>
<protein>
    <submittedName>
        <fullName evidence="1">DUF2170 family protein</fullName>
    </submittedName>
</protein>